<feature type="region of interest" description="Disordered" evidence="1">
    <location>
        <begin position="159"/>
        <end position="178"/>
    </location>
</feature>
<comment type="caution">
    <text evidence="2">The sequence shown here is derived from an EMBL/GenBank/DDBJ whole genome shotgun (WGS) entry which is preliminary data.</text>
</comment>
<name>A0A226DPQ4_FOLCA</name>
<accession>A0A226DPQ4</accession>
<organism evidence="2 3">
    <name type="scientific">Folsomia candida</name>
    <name type="common">Springtail</name>
    <dbReference type="NCBI Taxonomy" id="158441"/>
    <lineage>
        <taxon>Eukaryota</taxon>
        <taxon>Metazoa</taxon>
        <taxon>Ecdysozoa</taxon>
        <taxon>Arthropoda</taxon>
        <taxon>Hexapoda</taxon>
        <taxon>Collembola</taxon>
        <taxon>Entomobryomorpha</taxon>
        <taxon>Isotomoidea</taxon>
        <taxon>Isotomidae</taxon>
        <taxon>Proisotominae</taxon>
        <taxon>Folsomia</taxon>
    </lineage>
</organism>
<evidence type="ECO:0000256" key="1">
    <source>
        <dbReference type="SAM" id="MobiDB-lite"/>
    </source>
</evidence>
<proteinExistence type="predicted"/>
<feature type="compositionally biased region" description="Low complexity" evidence="1">
    <location>
        <begin position="169"/>
        <end position="178"/>
    </location>
</feature>
<protein>
    <submittedName>
        <fullName evidence="2">Uncharacterized protein</fullName>
    </submittedName>
</protein>
<feature type="region of interest" description="Disordered" evidence="1">
    <location>
        <begin position="90"/>
        <end position="137"/>
    </location>
</feature>
<reference evidence="2 3" key="1">
    <citation type="submission" date="2015-12" db="EMBL/GenBank/DDBJ databases">
        <title>The genome of Folsomia candida.</title>
        <authorList>
            <person name="Faddeeva A."/>
            <person name="Derks M.F."/>
            <person name="Anvar Y."/>
            <person name="Smit S."/>
            <person name="Van Straalen N."/>
            <person name="Roelofs D."/>
        </authorList>
    </citation>
    <scope>NUCLEOTIDE SEQUENCE [LARGE SCALE GENOMIC DNA]</scope>
    <source>
        <strain evidence="2 3">VU population</strain>
        <tissue evidence="2">Whole body</tissue>
    </source>
</reference>
<dbReference type="Proteomes" id="UP000198287">
    <property type="component" value="Unassembled WGS sequence"/>
</dbReference>
<dbReference type="AlphaFoldDB" id="A0A226DPQ4"/>
<evidence type="ECO:0000313" key="2">
    <source>
        <dbReference type="EMBL" id="OXA46196.1"/>
    </source>
</evidence>
<evidence type="ECO:0000313" key="3">
    <source>
        <dbReference type="Proteomes" id="UP000198287"/>
    </source>
</evidence>
<gene>
    <name evidence="2" type="ORF">Fcan01_19371</name>
</gene>
<keyword evidence="3" id="KW-1185">Reference proteome</keyword>
<dbReference type="EMBL" id="LNIX01000016">
    <property type="protein sequence ID" value="OXA46196.1"/>
    <property type="molecule type" value="Genomic_DNA"/>
</dbReference>
<sequence length="209" mass="21868">MGSEIRTFATTAARSLTSSDYLDVFSLLRKTTPDIHLQSGTPRILIFFVVSSSSFSSVLFREGKMGKYNHQVTVSGLPFGSAFTLTVPGDARGDGGGVGARGGVDGRGGRGGGRGGRGGGRGGRGGRVSKPAKMYSSRERGHIAVDCPYSKDEAIVKRDAADEKKKSPSSTSAASTSTTYHVAPFAGWKPGFVMPPPPRVDAEGNMIVH</sequence>
<feature type="compositionally biased region" description="Gly residues" evidence="1">
    <location>
        <begin position="94"/>
        <end position="126"/>
    </location>
</feature>